<dbReference type="EMBL" id="QPFP01000238">
    <property type="protein sequence ID" value="TEB18647.1"/>
    <property type="molecule type" value="Genomic_DNA"/>
</dbReference>
<sequence>MGCAWDALHPPSIQDPQTLTRRKMASDYLPLTGGFTIQQFCDGAAKSRRNAKESYVIKVELFKDTRVEDWWRHELLIFTVVHPGGEGRSLLVFDRGRPDPEDRVDPQTFTQFVLAGFRGDAEDRMQFVEIDGDDIRMKVEHSVRVVHVEIKPDTFILSALAAIIKNGPYYGGYSEYHLFSANCWSWARGLVLDVTFLQYRAVVEARLYDGGDAGPPMTAEELQVCMLTQYGAWGGLLLKITSSEIKATSRNPTATQTRRDWPDAADHLVKRLRFFLNSRRQRERHHPST</sequence>
<dbReference type="AlphaFoldDB" id="A0A4Y7SCM7"/>
<accession>A0A4Y7SCM7</accession>
<protein>
    <submittedName>
        <fullName evidence="1">Uncharacterized protein</fullName>
    </submittedName>
</protein>
<proteinExistence type="predicted"/>
<reference evidence="1 2" key="1">
    <citation type="journal article" date="2019" name="Nat. Ecol. Evol.">
        <title>Megaphylogeny resolves global patterns of mushroom evolution.</title>
        <authorList>
            <person name="Varga T."/>
            <person name="Krizsan K."/>
            <person name="Foldi C."/>
            <person name="Dima B."/>
            <person name="Sanchez-Garcia M."/>
            <person name="Sanchez-Ramirez S."/>
            <person name="Szollosi G.J."/>
            <person name="Szarkandi J.G."/>
            <person name="Papp V."/>
            <person name="Albert L."/>
            <person name="Andreopoulos W."/>
            <person name="Angelini C."/>
            <person name="Antonin V."/>
            <person name="Barry K.W."/>
            <person name="Bougher N.L."/>
            <person name="Buchanan P."/>
            <person name="Buyck B."/>
            <person name="Bense V."/>
            <person name="Catcheside P."/>
            <person name="Chovatia M."/>
            <person name="Cooper J."/>
            <person name="Damon W."/>
            <person name="Desjardin D."/>
            <person name="Finy P."/>
            <person name="Geml J."/>
            <person name="Haridas S."/>
            <person name="Hughes K."/>
            <person name="Justo A."/>
            <person name="Karasinski D."/>
            <person name="Kautmanova I."/>
            <person name="Kiss B."/>
            <person name="Kocsube S."/>
            <person name="Kotiranta H."/>
            <person name="LaButti K.M."/>
            <person name="Lechner B.E."/>
            <person name="Liimatainen K."/>
            <person name="Lipzen A."/>
            <person name="Lukacs Z."/>
            <person name="Mihaltcheva S."/>
            <person name="Morgado L.N."/>
            <person name="Niskanen T."/>
            <person name="Noordeloos M.E."/>
            <person name="Ohm R.A."/>
            <person name="Ortiz-Santana B."/>
            <person name="Ovrebo C."/>
            <person name="Racz N."/>
            <person name="Riley R."/>
            <person name="Savchenko A."/>
            <person name="Shiryaev A."/>
            <person name="Soop K."/>
            <person name="Spirin V."/>
            <person name="Szebenyi C."/>
            <person name="Tomsovsky M."/>
            <person name="Tulloss R.E."/>
            <person name="Uehling J."/>
            <person name="Grigoriev I.V."/>
            <person name="Vagvolgyi C."/>
            <person name="Papp T."/>
            <person name="Martin F.M."/>
            <person name="Miettinen O."/>
            <person name="Hibbett D.S."/>
            <person name="Nagy L.G."/>
        </authorList>
    </citation>
    <scope>NUCLEOTIDE SEQUENCE [LARGE SCALE GENOMIC DNA]</scope>
    <source>
        <strain evidence="1 2">FP101781</strain>
    </source>
</reference>
<evidence type="ECO:0000313" key="2">
    <source>
        <dbReference type="Proteomes" id="UP000298030"/>
    </source>
</evidence>
<name>A0A4Y7SCM7_COPMI</name>
<gene>
    <name evidence="1" type="ORF">FA13DRAFT_561944</name>
</gene>
<keyword evidence="2" id="KW-1185">Reference proteome</keyword>
<comment type="caution">
    <text evidence="1">The sequence shown here is derived from an EMBL/GenBank/DDBJ whole genome shotgun (WGS) entry which is preliminary data.</text>
</comment>
<dbReference type="Proteomes" id="UP000298030">
    <property type="component" value="Unassembled WGS sequence"/>
</dbReference>
<dbReference type="OrthoDB" id="2904002at2759"/>
<organism evidence="1 2">
    <name type="scientific">Coprinellus micaceus</name>
    <name type="common">Glistening ink-cap mushroom</name>
    <name type="synonym">Coprinus micaceus</name>
    <dbReference type="NCBI Taxonomy" id="71717"/>
    <lineage>
        <taxon>Eukaryota</taxon>
        <taxon>Fungi</taxon>
        <taxon>Dikarya</taxon>
        <taxon>Basidiomycota</taxon>
        <taxon>Agaricomycotina</taxon>
        <taxon>Agaricomycetes</taxon>
        <taxon>Agaricomycetidae</taxon>
        <taxon>Agaricales</taxon>
        <taxon>Agaricineae</taxon>
        <taxon>Psathyrellaceae</taxon>
        <taxon>Coprinellus</taxon>
    </lineage>
</organism>
<evidence type="ECO:0000313" key="1">
    <source>
        <dbReference type="EMBL" id="TEB18647.1"/>
    </source>
</evidence>